<feature type="coiled-coil region" evidence="1">
    <location>
        <begin position="60"/>
        <end position="87"/>
    </location>
</feature>
<evidence type="ECO:0000256" key="1">
    <source>
        <dbReference type="SAM" id="Coils"/>
    </source>
</evidence>
<feature type="domain" description="SAP" evidence="3">
    <location>
        <begin position="7"/>
        <end position="41"/>
    </location>
</feature>
<feature type="compositionally biased region" description="Basic and acidic residues" evidence="2">
    <location>
        <begin position="142"/>
        <end position="171"/>
    </location>
</feature>
<keyword evidence="1" id="KW-0175">Coiled coil</keyword>
<evidence type="ECO:0000313" key="5">
    <source>
        <dbReference type="RefSeq" id="XP_055886972.1"/>
    </source>
</evidence>
<dbReference type="Pfam" id="PF02037">
    <property type="entry name" value="SAP"/>
    <property type="match status" value="1"/>
</dbReference>
<accession>A0A9W3AI80</accession>
<dbReference type="RefSeq" id="XP_055886972.1">
    <property type="nucleotide sequence ID" value="XM_056030997.1"/>
</dbReference>
<keyword evidence="4" id="KW-1185">Reference proteome</keyword>
<evidence type="ECO:0000256" key="2">
    <source>
        <dbReference type="SAM" id="MobiDB-lite"/>
    </source>
</evidence>
<evidence type="ECO:0000259" key="3">
    <source>
        <dbReference type="PROSITE" id="PS50800"/>
    </source>
</evidence>
<dbReference type="GeneID" id="129926505"/>
<feature type="region of interest" description="Disordered" evidence="2">
    <location>
        <begin position="92"/>
        <end position="252"/>
    </location>
</feature>
<organism evidence="4 5">
    <name type="scientific">Biomphalaria glabrata</name>
    <name type="common">Bloodfluke planorb</name>
    <name type="synonym">Freshwater snail</name>
    <dbReference type="NCBI Taxonomy" id="6526"/>
    <lineage>
        <taxon>Eukaryota</taxon>
        <taxon>Metazoa</taxon>
        <taxon>Spiralia</taxon>
        <taxon>Lophotrochozoa</taxon>
        <taxon>Mollusca</taxon>
        <taxon>Gastropoda</taxon>
        <taxon>Heterobranchia</taxon>
        <taxon>Euthyneura</taxon>
        <taxon>Panpulmonata</taxon>
        <taxon>Hygrophila</taxon>
        <taxon>Lymnaeoidea</taxon>
        <taxon>Planorbidae</taxon>
        <taxon>Biomphalaria</taxon>
    </lineage>
</organism>
<sequence length="466" mass="54470">MARLKLLYELEFRELKQELRDRNLKTSGNKETLQARLRDDILEEKEDPDTYLFEVEPNLLEQINFKIDAMNTKIAAMNQRIPAVEERIINSDVRSDAKTRERSLGGDHEDPLKPDKAVERHMQVERYQPGPNLTDVGPAAKTGEESPEGGKENPRQSDVDVDGHLKDESHRQGLKPTSDWPDTETRERGPDGGEESRMEPDAEDEGPLHEECYQPAPRACPPDKAEDDDLSHNSPPCGFEAHPSPSSQSPMKPPLLPTILVIPALTSYTSPSVNWLPSVPNDKRAMQLQHHCNKKTINWRKRRRWRLLSPTCMVMLPRNNCSHMKTNWRRRRRRLLLLNARWMTMQPRYHCNHMKTNWRRRRRRRLLLSAIWMTMRSRGRYNQMKANWRRRKRFLNSTWMSMKARRRGNQVNANWRKRRKRPLLTASWMAPLSSRGKPTATDRPPPAAMKLYSQCHDVDSVRDGQI</sequence>
<feature type="compositionally biased region" description="Basic and acidic residues" evidence="2">
    <location>
        <begin position="92"/>
        <end position="124"/>
    </location>
</feature>
<dbReference type="InterPro" id="IPR036361">
    <property type="entry name" value="SAP_dom_sf"/>
</dbReference>
<dbReference type="SUPFAM" id="SSF68906">
    <property type="entry name" value="SAP domain"/>
    <property type="match status" value="1"/>
</dbReference>
<dbReference type="InterPro" id="IPR003034">
    <property type="entry name" value="SAP_dom"/>
</dbReference>
<dbReference type="SMART" id="SM00513">
    <property type="entry name" value="SAP"/>
    <property type="match status" value="1"/>
</dbReference>
<name>A0A9W3AI80_BIOGL</name>
<protein>
    <submittedName>
        <fullName evidence="5">Uncharacterized protein LOC129926505</fullName>
    </submittedName>
</protein>
<reference evidence="5" key="1">
    <citation type="submission" date="2025-08" db="UniProtKB">
        <authorList>
            <consortium name="RefSeq"/>
        </authorList>
    </citation>
    <scope>IDENTIFICATION</scope>
</reference>
<dbReference type="Proteomes" id="UP001165740">
    <property type="component" value="Chromosome 1"/>
</dbReference>
<dbReference type="OrthoDB" id="8066225at2759"/>
<dbReference type="Gene3D" id="1.10.720.30">
    <property type="entry name" value="SAP domain"/>
    <property type="match status" value="1"/>
</dbReference>
<proteinExistence type="predicted"/>
<dbReference type="PROSITE" id="PS50800">
    <property type="entry name" value="SAP"/>
    <property type="match status" value="1"/>
</dbReference>
<evidence type="ECO:0000313" key="4">
    <source>
        <dbReference type="Proteomes" id="UP001165740"/>
    </source>
</evidence>
<dbReference type="AlphaFoldDB" id="A0A9W3AI80"/>
<gene>
    <name evidence="5" type="primary">LOC129926505</name>
</gene>
<feature type="compositionally biased region" description="Basic and acidic residues" evidence="2">
    <location>
        <begin position="183"/>
        <end position="212"/>
    </location>
</feature>